<proteinExistence type="predicted"/>
<sequence>MKSLLGVFVTLSIFLASLTSPSDASPVARGLPSQLEACSETPGKATACLSPGKQPTPSRIDVCVFNLNNRFAEKYQTKKSFNVEQDGRASRNSPSGEKRLLCTFGTVESIEVRSKLNSFCPAIGSVSLTPKKTIFKNQARKDLDLQVRLYASAASNIPVPPWRNWNIQDWPRKNDGDLQPLDTGRWEAVDIPQENVPQIMY</sequence>
<dbReference type="Proteomes" id="UP001163828">
    <property type="component" value="Unassembled WGS sequence"/>
</dbReference>
<reference evidence="2" key="1">
    <citation type="submission" date="2022-08" db="EMBL/GenBank/DDBJ databases">
        <authorList>
            <consortium name="DOE Joint Genome Institute"/>
            <person name="Min B."/>
            <person name="Riley R."/>
            <person name="Sierra-Patev S."/>
            <person name="Naranjo-Ortiz M."/>
            <person name="Looney B."/>
            <person name="Konkel Z."/>
            <person name="Slot J.C."/>
            <person name="Sakamoto Y."/>
            <person name="Steenwyk J.L."/>
            <person name="Rokas A."/>
            <person name="Carro J."/>
            <person name="Camarero S."/>
            <person name="Ferreira P."/>
            <person name="Molpeceres G."/>
            <person name="Ruiz-Duenas F.J."/>
            <person name="Serrano A."/>
            <person name="Henrissat B."/>
            <person name="Drula E."/>
            <person name="Hughes K.W."/>
            <person name="Mata J.L."/>
            <person name="Ishikawa N.K."/>
            <person name="Vargas-Isla R."/>
            <person name="Ushijima S."/>
            <person name="Smith C.A."/>
            <person name="Ahrendt S."/>
            <person name="Andreopoulos W."/>
            <person name="He G."/>
            <person name="Labutti K."/>
            <person name="Lipzen A."/>
            <person name="Ng V."/>
            <person name="Sandor L."/>
            <person name="Barry K."/>
            <person name="Martinez A.T."/>
            <person name="Xiao Y."/>
            <person name="Gibbons J.G."/>
            <person name="Terashima K."/>
            <person name="Hibbett D.S."/>
            <person name="Grigoriev I.V."/>
        </authorList>
    </citation>
    <scope>NUCLEOTIDE SEQUENCE</scope>
    <source>
        <strain evidence="2">TFB10827</strain>
    </source>
</reference>
<gene>
    <name evidence="2" type="ORF">F5050DRAFT_1715203</name>
</gene>
<organism evidence="2 3">
    <name type="scientific">Lentinula boryana</name>
    <dbReference type="NCBI Taxonomy" id="40481"/>
    <lineage>
        <taxon>Eukaryota</taxon>
        <taxon>Fungi</taxon>
        <taxon>Dikarya</taxon>
        <taxon>Basidiomycota</taxon>
        <taxon>Agaricomycotina</taxon>
        <taxon>Agaricomycetes</taxon>
        <taxon>Agaricomycetidae</taxon>
        <taxon>Agaricales</taxon>
        <taxon>Marasmiineae</taxon>
        <taxon>Omphalotaceae</taxon>
        <taxon>Lentinula</taxon>
    </lineage>
</organism>
<comment type="caution">
    <text evidence="2">The sequence shown here is derived from an EMBL/GenBank/DDBJ whole genome shotgun (WGS) entry which is preliminary data.</text>
</comment>
<feature type="signal peptide" evidence="1">
    <location>
        <begin position="1"/>
        <end position="24"/>
    </location>
</feature>
<evidence type="ECO:0000256" key="1">
    <source>
        <dbReference type="SAM" id="SignalP"/>
    </source>
</evidence>
<name>A0ABQ8Q1Q2_9AGAR</name>
<accession>A0ABQ8Q1Q2</accession>
<evidence type="ECO:0000313" key="3">
    <source>
        <dbReference type="Proteomes" id="UP001163828"/>
    </source>
</evidence>
<keyword evidence="1" id="KW-0732">Signal</keyword>
<feature type="chain" id="PRO_5047245834" evidence="1">
    <location>
        <begin position="25"/>
        <end position="201"/>
    </location>
</feature>
<dbReference type="EMBL" id="MU790846">
    <property type="protein sequence ID" value="KAJ3992531.1"/>
    <property type="molecule type" value="Genomic_DNA"/>
</dbReference>
<evidence type="ECO:0000313" key="2">
    <source>
        <dbReference type="EMBL" id="KAJ3992531.1"/>
    </source>
</evidence>
<protein>
    <submittedName>
        <fullName evidence="2">Uncharacterized protein</fullName>
    </submittedName>
</protein>
<keyword evidence="3" id="KW-1185">Reference proteome</keyword>